<gene>
    <name evidence="2" type="ordered locus">Cyast_1733</name>
</gene>
<dbReference type="Pfam" id="PF08975">
    <property type="entry name" value="2H-phosphodiest"/>
    <property type="match status" value="1"/>
</dbReference>
<organism evidence="2 3">
    <name type="scientific">Cyanobacterium stanieri (strain ATCC 29140 / PCC 7202)</name>
    <dbReference type="NCBI Taxonomy" id="292563"/>
    <lineage>
        <taxon>Bacteria</taxon>
        <taxon>Bacillati</taxon>
        <taxon>Cyanobacteriota</taxon>
        <taxon>Cyanophyceae</taxon>
        <taxon>Oscillatoriophycideae</taxon>
        <taxon>Chroococcales</taxon>
        <taxon>Geminocystaceae</taxon>
        <taxon>Cyanobacterium</taxon>
    </lineage>
</organism>
<evidence type="ECO:0000313" key="2">
    <source>
        <dbReference type="EMBL" id="AFZ47689.1"/>
    </source>
</evidence>
<feature type="domain" description="DUF1868" evidence="1">
    <location>
        <begin position="37"/>
        <end position="99"/>
    </location>
</feature>
<dbReference type="InterPro" id="IPR015069">
    <property type="entry name" value="2H-PEstase_DUF1868"/>
</dbReference>
<dbReference type="Gene3D" id="3.90.1140.10">
    <property type="entry name" value="Cyclic phosphodiesterase"/>
    <property type="match status" value="1"/>
</dbReference>
<proteinExistence type="predicted"/>
<dbReference type="BioCyc" id="CSTA292563:G1353-1739-MONOMER"/>
<accession>K9YLF6</accession>
<evidence type="ECO:0000259" key="1">
    <source>
        <dbReference type="Pfam" id="PF08975"/>
    </source>
</evidence>
<protein>
    <recommendedName>
        <fullName evidence="1">DUF1868 domain-containing protein</fullName>
    </recommendedName>
</protein>
<dbReference type="HOGENOM" id="CLU_1118341_0_0_3"/>
<reference evidence="3" key="1">
    <citation type="journal article" date="2013" name="Proc. Natl. Acad. Sci. U.S.A.">
        <title>Improving the coverage of the cyanobacterial phylum using diversity-driven genome sequencing.</title>
        <authorList>
            <person name="Shih P.M."/>
            <person name="Wu D."/>
            <person name="Latifi A."/>
            <person name="Axen S.D."/>
            <person name="Fewer D.P."/>
            <person name="Talla E."/>
            <person name="Calteau A."/>
            <person name="Cai F."/>
            <person name="Tandeau de Marsac N."/>
            <person name="Rippka R."/>
            <person name="Herdman M."/>
            <person name="Sivonen K."/>
            <person name="Coursin T."/>
            <person name="Laurent T."/>
            <person name="Goodwin L."/>
            <person name="Nolan M."/>
            <person name="Davenport K.W."/>
            <person name="Han C.S."/>
            <person name="Rubin E.M."/>
            <person name="Eisen J.A."/>
            <person name="Woyke T."/>
            <person name="Gugger M."/>
            <person name="Kerfeld C.A."/>
        </authorList>
    </citation>
    <scope>NUCLEOTIDE SEQUENCE [LARGE SCALE GENOMIC DNA]</scope>
    <source>
        <strain evidence="3">ATCC 29140 / PCC 7202</strain>
    </source>
</reference>
<name>K9YLF6_CYASC</name>
<dbReference type="AlphaFoldDB" id="K9YLF6"/>
<evidence type="ECO:0000313" key="3">
    <source>
        <dbReference type="Proteomes" id="UP000010483"/>
    </source>
</evidence>
<dbReference type="KEGG" id="csn:Cyast_1733"/>
<keyword evidence="3" id="KW-1185">Reference proteome</keyword>
<dbReference type="InterPro" id="IPR009097">
    <property type="entry name" value="Cyclic_Pdiesterase"/>
</dbReference>
<dbReference type="SUPFAM" id="SSF55144">
    <property type="entry name" value="LigT-like"/>
    <property type="match status" value="1"/>
</dbReference>
<dbReference type="EMBL" id="CP003940">
    <property type="protein sequence ID" value="AFZ47689.1"/>
    <property type="molecule type" value="Genomic_DNA"/>
</dbReference>
<dbReference type="eggNOG" id="COG1514">
    <property type="taxonomic scope" value="Bacteria"/>
</dbReference>
<dbReference type="STRING" id="292563.Cyast_1733"/>
<dbReference type="Proteomes" id="UP000010483">
    <property type="component" value="Chromosome"/>
</dbReference>
<sequence>MDGNYQSYINRVVQMTAPVNYEQQIQNIQSSPKFEGQKPVEFPGYTIITPPHGESNYNQEFYQKLAQTQQKLVKGLGADFFVALPADSFHITLADLIWDNIYLDAVTKNPNFDQLLIRQVESIFKDYKTVYKELKAYEFDVLGISIFPRAIAVCLAPKEEFYESVVKLRKLIYQDEQIIDLGIEQNYEFAAHVTLGYFSNVSDDFDQDKVKSVITEINDQWLENSPSTFTVEQFEVRKFTDMTNFVRQDDWAVIKLQK</sequence>